<evidence type="ECO:0000313" key="2">
    <source>
        <dbReference type="EMBL" id="WOQ69712.1"/>
    </source>
</evidence>
<dbReference type="InterPro" id="IPR049713">
    <property type="entry name" value="Pr6Pr-like"/>
</dbReference>
<evidence type="ECO:0000313" key="3">
    <source>
        <dbReference type="Proteomes" id="UP001329313"/>
    </source>
</evidence>
<gene>
    <name evidence="2" type="ORF">RYJ27_00220</name>
</gene>
<keyword evidence="3" id="KW-1185">Reference proteome</keyword>
<feature type="transmembrane region" description="Helical" evidence="1">
    <location>
        <begin position="147"/>
        <end position="171"/>
    </location>
</feature>
<dbReference type="EMBL" id="CP137080">
    <property type="protein sequence ID" value="WOQ69712.1"/>
    <property type="molecule type" value="Genomic_DNA"/>
</dbReference>
<feature type="transmembrane region" description="Helical" evidence="1">
    <location>
        <begin position="47"/>
        <end position="71"/>
    </location>
</feature>
<protein>
    <submittedName>
        <fullName evidence="2">Pr6Pr family membrane protein</fullName>
    </submittedName>
</protein>
<dbReference type="Proteomes" id="UP001329313">
    <property type="component" value="Chromosome"/>
</dbReference>
<name>A0AAU0MGX2_9MICO</name>
<reference evidence="2 3" key="1">
    <citation type="submission" date="2023-10" db="EMBL/GenBank/DDBJ databases">
        <title>Y20.</title>
        <authorList>
            <person name="Zhang G."/>
            <person name="Ding Y."/>
        </authorList>
    </citation>
    <scope>NUCLEOTIDE SEQUENCE [LARGE SCALE GENOMIC DNA]</scope>
    <source>
        <strain evidence="2 3">Y20</strain>
    </source>
</reference>
<keyword evidence="1" id="KW-0472">Membrane</keyword>
<dbReference type="KEGG" id="mliy:RYJ27_00220"/>
<organism evidence="2 3">
    <name type="scientific">Microbacterium limosum</name>
    <dbReference type="NCBI Taxonomy" id="3079935"/>
    <lineage>
        <taxon>Bacteria</taxon>
        <taxon>Bacillati</taxon>
        <taxon>Actinomycetota</taxon>
        <taxon>Actinomycetes</taxon>
        <taxon>Micrococcales</taxon>
        <taxon>Microbacteriaceae</taxon>
        <taxon>Microbacterium</taxon>
    </lineage>
</organism>
<feature type="transmembrane region" description="Helical" evidence="1">
    <location>
        <begin position="124"/>
        <end position="140"/>
    </location>
</feature>
<dbReference type="RefSeq" id="WP_330170806.1">
    <property type="nucleotide sequence ID" value="NZ_CP137080.1"/>
</dbReference>
<dbReference type="AlphaFoldDB" id="A0AAU0MGX2"/>
<keyword evidence="1" id="KW-0812">Transmembrane</keyword>
<dbReference type="NCBIfam" id="NF038065">
    <property type="entry name" value="Pr6Pr"/>
    <property type="match status" value="1"/>
</dbReference>
<sequence>MFYPVVRIIVALAGVAAVFAQFERSFSLALVSTTPYGSDLPTMVANFFSFFTIQSNLATAVTLVVGAVWAIRHRHDRLQEPRWFAVLLTCVATYMIVTGVVYNLLLRGIEQAPGAVVGWSNEILHVWIPVFMLVDALVGYRRRALGWSAAGIVAIYPVVWALYTLARAPFITNPGTGVPYWYPYPFLDPNAVAGGYLGVTAYVVGIAVGIIVVATGVIAIGRWRAAAAAASTPGPVRSRPGSTARDH</sequence>
<feature type="transmembrane region" description="Helical" evidence="1">
    <location>
        <begin position="83"/>
        <end position="104"/>
    </location>
</feature>
<accession>A0AAU0MGX2</accession>
<proteinExistence type="predicted"/>
<feature type="transmembrane region" description="Helical" evidence="1">
    <location>
        <begin position="191"/>
        <end position="220"/>
    </location>
</feature>
<keyword evidence="1" id="KW-1133">Transmembrane helix</keyword>
<evidence type="ECO:0000256" key="1">
    <source>
        <dbReference type="SAM" id="Phobius"/>
    </source>
</evidence>